<evidence type="ECO:0000259" key="2">
    <source>
        <dbReference type="Pfam" id="PF13649"/>
    </source>
</evidence>
<proteinExistence type="predicted"/>
<dbReference type="Gene3D" id="3.40.50.150">
    <property type="entry name" value="Vaccinia Virus protein VP39"/>
    <property type="match status" value="1"/>
</dbReference>
<dbReference type="SUPFAM" id="SSF53335">
    <property type="entry name" value="S-adenosyl-L-methionine-dependent methyltransferases"/>
    <property type="match status" value="1"/>
</dbReference>
<accession>A0ABY7NC77</accession>
<dbReference type="InterPro" id="IPR029063">
    <property type="entry name" value="SAM-dependent_MTases_sf"/>
</dbReference>
<dbReference type="EMBL" id="CP075584">
    <property type="protein sequence ID" value="WBM79870.1"/>
    <property type="molecule type" value="Genomic_DNA"/>
</dbReference>
<dbReference type="PANTHER" id="PTHR43861">
    <property type="entry name" value="TRANS-ACONITATE 2-METHYLTRANSFERASE-RELATED"/>
    <property type="match status" value="1"/>
</dbReference>
<dbReference type="Proteomes" id="UP001212421">
    <property type="component" value="Chromosome"/>
</dbReference>
<keyword evidence="1" id="KW-0808">Transferase</keyword>
<evidence type="ECO:0000256" key="1">
    <source>
        <dbReference type="ARBA" id="ARBA00022679"/>
    </source>
</evidence>
<evidence type="ECO:0000313" key="3">
    <source>
        <dbReference type="EMBL" id="WBM79870.1"/>
    </source>
</evidence>
<dbReference type="GO" id="GO:0008168">
    <property type="term" value="F:methyltransferase activity"/>
    <property type="evidence" value="ECO:0007669"/>
    <property type="project" value="UniProtKB-KW"/>
</dbReference>
<dbReference type="CDD" id="cd02440">
    <property type="entry name" value="AdoMet_MTases"/>
    <property type="match status" value="1"/>
</dbReference>
<sequence length="202" mass="21720">MVVEVSTAAYSRRAREYSEVLGSMAAVHPSDLQLVSKWASDVDGEIVDAGCGPGHWTNFLTEQGHAARGVDLVPEFVTYATNTFPGVSYTLGSLASLAAGTGSLGGILAWYSLIHYEPETIRIPLQEFSRALKPGGTLFVGFFEGQTVEEFAHAVTPAYRWPVDVLGAELDATGFDVVESHVRKTAGQRPVAAIVARRRDAH</sequence>
<organism evidence="3 4">
    <name type="scientific">Cryobacterium breve</name>
    <dbReference type="NCBI Taxonomy" id="1259258"/>
    <lineage>
        <taxon>Bacteria</taxon>
        <taxon>Bacillati</taxon>
        <taxon>Actinomycetota</taxon>
        <taxon>Actinomycetes</taxon>
        <taxon>Micrococcales</taxon>
        <taxon>Microbacteriaceae</taxon>
        <taxon>Cryobacterium</taxon>
    </lineage>
</organism>
<keyword evidence="4" id="KW-1185">Reference proteome</keyword>
<keyword evidence="3" id="KW-0489">Methyltransferase</keyword>
<dbReference type="Pfam" id="PF13649">
    <property type="entry name" value="Methyltransf_25"/>
    <property type="match status" value="1"/>
</dbReference>
<feature type="domain" description="Methyltransferase" evidence="2">
    <location>
        <begin position="46"/>
        <end position="136"/>
    </location>
</feature>
<name>A0ABY7NC77_9MICO</name>
<evidence type="ECO:0000313" key="4">
    <source>
        <dbReference type="Proteomes" id="UP001212421"/>
    </source>
</evidence>
<protein>
    <submittedName>
        <fullName evidence="3">Class I SAM-dependent methyltransferase</fullName>
    </submittedName>
</protein>
<gene>
    <name evidence="3" type="ORF">KIV56_17135</name>
</gene>
<dbReference type="GO" id="GO:0032259">
    <property type="term" value="P:methylation"/>
    <property type="evidence" value="ECO:0007669"/>
    <property type="project" value="UniProtKB-KW"/>
</dbReference>
<reference evidence="3 4" key="1">
    <citation type="submission" date="2021-05" db="EMBL/GenBank/DDBJ databases">
        <authorList>
            <person name="Kumar R."/>
            <person name="Kumar A."/>
            <person name="Mukhia S."/>
        </authorList>
    </citation>
    <scope>NUCLEOTIDE SEQUENCE [LARGE SCALE GENOMIC DNA]</scope>
    <source>
        <strain evidence="3 4">ERMR7:08</strain>
    </source>
</reference>
<dbReference type="InterPro" id="IPR041698">
    <property type="entry name" value="Methyltransf_25"/>
</dbReference>